<evidence type="ECO:0000256" key="1">
    <source>
        <dbReference type="SAM" id="SignalP"/>
    </source>
</evidence>
<dbReference type="EMBL" id="JAANXD010000081">
    <property type="protein sequence ID" value="MBS1259135.1"/>
    <property type="molecule type" value="Genomic_DNA"/>
</dbReference>
<dbReference type="Pfam" id="PF01322">
    <property type="entry name" value="Cytochrom_C_2"/>
    <property type="match status" value="1"/>
</dbReference>
<comment type="caution">
    <text evidence="2">The sequence shown here is derived from an EMBL/GenBank/DDBJ whole genome shotgun (WGS) entry which is preliminary data.</text>
</comment>
<feature type="chain" id="PRO_5037074597" description="Cytochrome c" evidence="1">
    <location>
        <begin position="23"/>
        <end position="174"/>
    </location>
</feature>
<dbReference type="GO" id="GO:0022900">
    <property type="term" value="P:electron transport chain"/>
    <property type="evidence" value="ECO:0007669"/>
    <property type="project" value="InterPro"/>
</dbReference>
<protein>
    <recommendedName>
        <fullName evidence="4">Cytochrome c</fullName>
    </recommendedName>
</protein>
<dbReference type="Proteomes" id="UP000722750">
    <property type="component" value="Unassembled WGS sequence"/>
</dbReference>
<proteinExistence type="predicted"/>
<dbReference type="Gene3D" id="1.20.120.10">
    <property type="entry name" value="Cytochrome c/b562"/>
    <property type="match status" value="1"/>
</dbReference>
<dbReference type="InterPro" id="IPR002321">
    <property type="entry name" value="Cyt_c_II"/>
</dbReference>
<keyword evidence="1" id="KW-0732">Signal</keyword>
<dbReference type="SUPFAM" id="SSF47175">
    <property type="entry name" value="Cytochromes"/>
    <property type="match status" value="1"/>
</dbReference>
<feature type="signal peptide" evidence="1">
    <location>
        <begin position="1"/>
        <end position="22"/>
    </location>
</feature>
<dbReference type="AlphaFoldDB" id="A0A941W6Q9"/>
<dbReference type="GO" id="GO:0005506">
    <property type="term" value="F:iron ion binding"/>
    <property type="evidence" value="ECO:0007669"/>
    <property type="project" value="InterPro"/>
</dbReference>
<accession>A0A941W6Q9</accession>
<evidence type="ECO:0008006" key="4">
    <source>
        <dbReference type="Google" id="ProtNLM"/>
    </source>
</evidence>
<gene>
    <name evidence="2" type="ORF">MAG551_02201</name>
</gene>
<dbReference type="GO" id="GO:0009055">
    <property type="term" value="F:electron transfer activity"/>
    <property type="evidence" value="ECO:0007669"/>
    <property type="project" value="InterPro"/>
</dbReference>
<name>A0A941W6Q9_9BACT</name>
<sequence>MKKINKICITMFCMFVVTTVVATCGWKNNKALGENKETPQTQKSTPTSSLMRIISSHTAKMFDAIMIGDFNAVAKESNEVTKASKVIMRMFFPDKGKIDDWFKETGKDPNDPEAVKAMKEEFEKYSKAVIDAANRINEASGNKNIVEAYENFDAMVRNACFACHKVSRSKWPEK</sequence>
<reference evidence="2" key="1">
    <citation type="journal article" date="2021" name="ISME J.">
        <title>Fine-scale metabolic discontinuity in a stratified prokaryote microbiome of a Red Sea deep halocline.</title>
        <authorList>
            <person name="Michoud G."/>
            <person name="Ngugi D.K."/>
            <person name="Barozzi A."/>
            <person name="Merlino G."/>
            <person name="Calleja M.L."/>
            <person name="Delgado-Huertas A."/>
            <person name="Moran X.A.G."/>
            <person name="Daffonchio D."/>
        </authorList>
    </citation>
    <scope>NUCLEOTIDE SEQUENCE</scope>
    <source>
        <strain evidence="2">SuakinDeep_MAG55_1</strain>
    </source>
</reference>
<dbReference type="GO" id="GO:0020037">
    <property type="term" value="F:heme binding"/>
    <property type="evidence" value="ECO:0007669"/>
    <property type="project" value="InterPro"/>
</dbReference>
<dbReference type="InterPro" id="IPR010980">
    <property type="entry name" value="Cyt_c/b562"/>
</dbReference>
<evidence type="ECO:0000313" key="3">
    <source>
        <dbReference type="Proteomes" id="UP000722750"/>
    </source>
</evidence>
<evidence type="ECO:0000313" key="2">
    <source>
        <dbReference type="EMBL" id="MBS1259135.1"/>
    </source>
</evidence>
<organism evidence="2 3">
    <name type="scientific">Candidatus Scalindua arabica</name>
    <dbReference type="NCBI Taxonomy" id="1127984"/>
    <lineage>
        <taxon>Bacteria</taxon>
        <taxon>Pseudomonadati</taxon>
        <taxon>Planctomycetota</taxon>
        <taxon>Candidatus Brocadiia</taxon>
        <taxon>Candidatus Brocadiales</taxon>
        <taxon>Candidatus Scalinduaceae</taxon>
        <taxon>Candidatus Scalindua</taxon>
    </lineage>
</organism>